<dbReference type="EMBL" id="JABXYK010000002">
    <property type="protein sequence ID" value="NVP54540.1"/>
    <property type="molecule type" value="Genomic_DNA"/>
</dbReference>
<dbReference type="RefSeq" id="WP_176948554.1">
    <property type="nucleotide sequence ID" value="NZ_JABXYK010000002.1"/>
</dbReference>
<evidence type="ECO:0000313" key="4">
    <source>
        <dbReference type="Proteomes" id="UP000659172"/>
    </source>
</evidence>
<feature type="transmembrane region" description="Helical" evidence="2">
    <location>
        <begin position="15"/>
        <end position="34"/>
    </location>
</feature>
<name>A0ABX2QA87_9HYPH</name>
<organism evidence="3 4">
    <name type="scientific">Mycoplana rhizolycopersici</name>
    <dbReference type="NCBI Taxonomy" id="2746702"/>
    <lineage>
        <taxon>Bacteria</taxon>
        <taxon>Pseudomonadati</taxon>
        <taxon>Pseudomonadota</taxon>
        <taxon>Alphaproteobacteria</taxon>
        <taxon>Hyphomicrobiales</taxon>
        <taxon>Rhizobiaceae</taxon>
        <taxon>Mycoplana</taxon>
    </lineage>
</organism>
<sequence>MTNGQYSGVTERQRGFLGALLLMLALVVGQFVTLERKISFRSSADPSVSRSAAEKLAQRNAPLPRSAGGGTSSGDNWHMAGSSTDRRVFKVKPTGTGGDPFPDVALLATDAPGIGLSKTGEAKVLARVGPVPAGTPRHQFEGRAPPALIL</sequence>
<evidence type="ECO:0000256" key="1">
    <source>
        <dbReference type="SAM" id="MobiDB-lite"/>
    </source>
</evidence>
<dbReference type="Proteomes" id="UP000659172">
    <property type="component" value="Unassembled WGS sequence"/>
</dbReference>
<feature type="region of interest" description="Disordered" evidence="1">
    <location>
        <begin position="43"/>
        <end position="95"/>
    </location>
</feature>
<protein>
    <submittedName>
        <fullName evidence="3">Uncharacterized protein</fullName>
    </submittedName>
</protein>
<keyword evidence="2" id="KW-0472">Membrane</keyword>
<keyword evidence="2" id="KW-0812">Transmembrane</keyword>
<evidence type="ECO:0000256" key="2">
    <source>
        <dbReference type="SAM" id="Phobius"/>
    </source>
</evidence>
<gene>
    <name evidence="3" type="ORF">HV823_04640</name>
</gene>
<comment type="caution">
    <text evidence="3">The sequence shown here is derived from an EMBL/GenBank/DDBJ whole genome shotgun (WGS) entry which is preliminary data.</text>
</comment>
<keyword evidence="4" id="KW-1185">Reference proteome</keyword>
<accession>A0ABX2QA87</accession>
<proteinExistence type="predicted"/>
<keyword evidence="2" id="KW-1133">Transmembrane helix</keyword>
<reference evidence="3 4" key="1">
    <citation type="submission" date="2020-06" db="EMBL/GenBank/DDBJ databases">
        <title>Rhizobium sp.nov. isolated from the tomato plant.</title>
        <authorList>
            <person name="Thin K.K."/>
            <person name="Zhang X."/>
            <person name="He S."/>
        </authorList>
    </citation>
    <scope>NUCLEOTIDE SEQUENCE [LARGE SCALE GENOMIC DNA]</scope>
    <source>
        <strain evidence="3 4">DBTS2</strain>
    </source>
</reference>
<evidence type="ECO:0000313" key="3">
    <source>
        <dbReference type="EMBL" id="NVP54540.1"/>
    </source>
</evidence>